<evidence type="ECO:0000313" key="1">
    <source>
        <dbReference type="EMBL" id="OKH25158.1"/>
    </source>
</evidence>
<dbReference type="RefSeq" id="WP_073598570.1">
    <property type="nucleotide sequence ID" value="NZ_MRCB01000004.1"/>
</dbReference>
<dbReference type="STRING" id="1921803.NIES593_05185"/>
<dbReference type="AlphaFoldDB" id="A0A1U7HNN4"/>
<evidence type="ECO:0000313" key="2">
    <source>
        <dbReference type="Proteomes" id="UP000186868"/>
    </source>
</evidence>
<organism evidence="1 2">
    <name type="scientific">Hydrococcus rivularis NIES-593</name>
    <dbReference type="NCBI Taxonomy" id="1921803"/>
    <lineage>
        <taxon>Bacteria</taxon>
        <taxon>Bacillati</taxon>
        <taxon>Cyanobacteriota</taxon>
        <taxon>Cyanophyceae</taxon>
        <taxon>Pleurocapsales</taxon>
        <taxon>Hydrococcaceae</taxon>
        <taxon>Hydrococcus</taxon>
    </lineage>
</organism>
<accession>A0A1U7HNN4</accession>
<dbReference type="EMBL" id="MRCB01000004">
    <property type="protein sequence ID" value="OKH25158.1"/>
    <property type="molecule type" value="Genomic_DNA"/>
</dbReference>
<protein>
    <submittedName>
        <fullName evidence="1">Uncharacterized protein</fullName>
    </submittedName>
</protein>
<sequence>MEIPIFLDPSLLRAAQRIYRNYCGLQNKVDRRPCGVAINRDTYRGQLIFRENPILLPRECFIPLKQLEAEVF</sequence>
<name>A0A1U7HNN4_9CYAN</name>
<keyword evidence="2" id="KW-1185">Reference proteome</keyword>
<comment type="caution">
    <text evidence="1">The sequence shown here is derived from an EMBL/GenBank/DDBJ whole genome shotgun (WGS) entry which is preliminary data.</text>
</comment>
<reference evidence="1 2" key="1">
    <citation type="submission" date="2016-11" db="EMBL/GenBank/DDBJ databases">
        <title>Draft Genome Sequences of Nine Cyanobacterial Strains from Diverse Habitats.</title>
        <authorList>
            <person name="Zhu T."/>
            <person name="Hou S."/>
            <person name="Lu X."/>
            <person name="Hess W.R."/>
        </authorList>
    </citation>
    <scope>NUCLEOTIDE SEQUENCE [LARGE SCALE GENOMIC DNA]</scope>
    <source>
        <strain evidence="1 2">NIES-593</strain>
    </source>
</reference>
<gene>
    <name evidence="1" type="ORF">NIES593_05185</name>
</gene>
<dbReference type="Proteomes" id="UP000186868">
    <property type="component" value="Unassembled WGS sequence"/>
</dbReference>
<proteinExistence type="predicted"/>